<feature type="compositionally biased region" description="Basic and acidic residues" evidence="6">
    <location>
        <begin position="181"/>
        <end position="193"/>
    </location>
</feature>
<protein>
    <submittedName>
        <fullName evidence="8">MFS family permease</fullName>
    </submittedName>
</protein>
<evidence type="ECO:0000256" key="7">
    <source>
        <dbReference type="SAM" id="Phobius"/>
    </source>
</evidence>
<feature type="transmembrane region" description="Helical" evidence="7">
    <location>
        <begin position="34"/>
        <end position="55"/>
    </location>
</feature>
<feature type="transmembrane region" description="Helical" evidence="7">
    <location>
        <begin position="356"/>
        <end position="380"/>
    </location>
</feature>
<accession>A0A7W0HTD4</accession>
<proteinExistence type="predicted"/>
<feature type="transmembrane region" description="Helical" evidence="7">
    <location>
        <begin position="386"/>
        <end position="405"/>
    </location>
</feature>
<feature type="transmembrane region" description="Helical" evidence="7">
    <location>
        <begin position="93"/>
        <end position="113"/>
    </location>
</feature>
<feature type="transmembrane region" description="Helical" evidence="7">
    <location>
        <begin position="323"/>
        <end position="344"/>
    </location>
</feature>
<keyword evidence="5 7" id="KW-0472">Membrane</keyword>
<dbReference type="GO" id="GO:0005886">
    <property type="term" value="C:plasma membrane"/>
    <property type="evidence" value="ECO:0007669"/>
    <property type="project" value="UniProtKB-SubCell"/>
</dbReference>
<evidence type="ECO:0000256" key="4">
    <source>
        <dbReference type="ARBA" id="ARBA00022989"/>
    </source>
</evidence>
<comment type="subcellular location">
    <subcellularLocation>
        <location evidence="1">Cell membrane</location>
        <topology evidence="1">Multi-pass membrane protein</topology>
    </subcellularLocation>
</comment>
<evidence type="ECO:0000313" key="8">
    <source>
        <dbReference type="EMBL" id="MBA2895013.1"/>
    </source>
</evidence>
<dbReference type="PANTHER" id="PTHR23513:SF11">
    <property type="entry name" value="STAPHYLOFERRIN A TRANSPORTER"/>
    <property type="match status" value="1"/>
</dbReference>
<evidence type="ECO:0000256" key="2">
    <source>
        <dbReference type="ARBA" id="ARBA00022475"/>
    </source>
</evidence>
<dbReference type="RefSeq" id="WP_312894774.1">
    <property type="nucleotide sequence ID" value="NZ_BAABAM010000004.1"/>
</dbReference>
<keyword evidence="4 7" id="KW-1133">Transmembrane helix</keyword>
<name>A0A7W0HTD4_9ACTN</name>
<feature type="transmembrane region" description="Helical" evidence="7">
    <location>
        <begin position="272"/>
        <end position="292"/>
    </location>
</feature>
<dbReference type="EMBL" id="JACDUR010000006">
    <property type="protein sequence ID" value="MBA2895013.1"/>
    <property type="molecule type" value="Genomic_DNA"/>
</dbReference>
<gene>
    <name evidence="8" type="ORF">HNR30_006385</name>
</gene>
<dbReference type="GO" id="GO:0022857">
    <property type="term" value="F:transmembrane transporter activity"/>
    <property type="evidence" value="ECO:0007669"/>
    <property type="project" value="InterPro"/>
</dbReference>
<dbReference type="InterPro" id="IPR036259">
    <property type="entry name" value="MFS_trans_sf"/>
</dbReference>
<evidence type="ECO:0000256" key="6">
    <source>
        <dbReference type="SAM" id="MobiDB-lite"/>
    </source>
</evidence>
<evidence type="ECO:0000313" key="9">
    <source>
        <dbReference type="Proteomes" id="UP000530928"/>
    </source>
</evidence>
<dbReference type="PANTHER" id="PTHR23513">
    <property type="entry name" value="INTEGRAL MEMBRANE EFFLUX PROTEIN-RELATED"/>
    <property type="match status" value="1"/>
</dbReference>
<sequence length="408" mass="40310">MLGRYMAGAVAARTGNEMAGPALLVLGLAVTDSAVVASSLLSGLTVSAAVGGPLLGVMLDRARRPGLLLAASIGGYAAGLALIIAGVGRAPHALLVALAVLAGLLGPALAGGWTAQLPLVSPPERLPRSNALDAMTYNVAGLAGPAVVGVITMAAGALAAALASVALVLASTGAAWMLPRKDAKDDKDTKGAEDVTDAEDVMDGNAATGGTEPARPRSLRAELTAGFAAIARKGSLRRATVTSMITMVGVAMLVVAAPLLGEELTGEVGYGAMLLAVVAVAGLAANAVLARITFDPDRMLLGSTLVIALSLALAAAAGSYWVAVVAAVVAGVGEGPQLTALFAIRHREAPGRLRSQIFTTGASLKITSFAVGSALAGPLVDLSPSTALLAGAGIMVVAALAYALLSRP</sequence>
<keyword evidence="3 7" id="KW-0812">Transmembrane</keyword>
<dbReference type="Proteomes" id="UP000530928">
    <property type="component" value="Unassembled WGS sequence"/>
</dbReference>
<feature type="transmembrane region" description="Helical" evidence="7">
    <location>
        <begin position="299"/>
        <end position="317"/>
    </location>
</feature>
<evidence type="ECO:0000256" key="3">
    <source>
        <dbReference type="ARBA" id="ARBA00022692"/>
    </source>
</evidence>
<reference evidence="8 9" key="1">
    <citation type="submission" date="2020-07" db="EMBL/GenBank/DDBJ databases">
        <title>Genomic Encyclopedia of Type Strains, Phase IV (KMG-IV): sequencing the most valuable type-strain genomes for metagenomic binning, comparative biology and taxonomic classification.</title>
        <authorList>
            <person name="Goeker M."/>
        </authorList>
    </citation>
    <scope>NUCLEOTIDE SEQUENCE [LARGE SCALE GENOMIC DNA]</scope>
    <source>
        <strain evidence="8 9">DSM 45533</strain>
    </source>
</reference>
<evidence type="ECO:0000256" key="1">
    <source>
        <dbReference type="ARBA" id="ARBA00004651"/>
    </source>
</evidence>
<comment type="caution">
    <text evidence="8">The sequence shown here is derived from an EMBL/GenBank/DDBJ whole genome shotgun (WGS) entry which is preliminary data.</text>
</comment>
<dbReference type="SUPFAM" id="SSF103473">
    <property type="entry name" value="MFS general substrate transporter"/>
    <property type="match status" value="1"/>
</dbReference>
<dbReference type="Pfam" id="PF07690">
    <property type="entry name" value="MFS_1"/>
    <property type="match status" value="1"/>
</dbReference>
<dbReference type="AlphaFoldDB" id="A0A7W0HTD4"/>
<keyword evidence="9" id="KW-1185">Reference proteome</keyword>
<dbReference type="InterPro" id="IPR011701">
    <property type="entry name" value="MFS"/>
</dbReference>
<keyword evidence="2" id="KW-1003">Cell membrane</keyword>
<feature type="region of interest" description="Disordered" evidence="6">
    <location>
        <begin position="181"/>
        <end position="215"/>
    </location>
</feature>
<feature type="transmembrane region" description="Helical" evidence="7">
    <location>
        <begin position="241"/>
        <end position="260"/>
    </location>
</feature>
<dbReference type="Gene3D" id="1.20.1250.20">
    <property type="entry name" value="MFS general substrate transporter like domains"/>
    <property type="match status" value="1"/>
</dbReference>
<feature type="transmembrane region" description="Helical" evidence="7">
    <location>
        <begin position="67"/>
        <end position="87"/>
    </location>
</feature>
<evidence type="ECO:0000256" key="5">
    <source>
        <dbReference type="ARBA" id="ARBA00023136"/>
    </source>
</evidence>
<organism evidence="8 9">
    <name type="scientific">Nonomuraea soli</name>
    <dbReference type="NCBI Taxonomy" id="1032476"/>
    <lineage>
        <taxon>Bacteria</taxon>
        <taxon>Bacillati</taxon>
        <taxon>Actinomycetota</taxon>
        <taxon>Actinomycetes</taxon>
        <taxon>Streptosporangiales</taxon>
        <taxon>Streptosporangiaceae</taxon>
        <taxon>Nonomuraea</taxon>
    </lineage>
</organism>
<feature type="transmembrane region" description="Helical" evidence="7">
    <location>
        <begin position="157"/>
        <end position="178"/>
    </location>
</feature>